<keyword evidence="4" id="KW-1185">Reference proteome</keyword>
<sequence>MPVPSSHRLICAPIALLLCAATSVVAAQDPPPQGPAARGPDMRASVQRPENGRQRAQDSMTESVRRIERNTRGRVLSIEQMHSDGRDLNRVKVMDDSGRVRIFVDDPGQRARAPRARGDDD</sequence>
<dbReference type="Proteomes" id="UP001430360">
    <property type="component" value="Unassembled WGS sequence"/>
</dbReference>
<dbReference type="RefSeq" id="WP_232138018.1">
    <property type="nucleotide sequence ID" value="NZ_CP089507.1"/>
</dbReference>
<evidence type="ECO:0000256" key="2">
    <source>
        <dbReference type="SAM" id="SignalP"/>
    </source>
</evidence>
<comment type="caution">
    <text evidence="3">The sequence shown here is derived from an EMBL/GenBank/DDBJ whole genome shotgun (WGS) entry which is preliminary data.</text>
</comment>
<reference evidence="3" key="1">
    <citation type="submission" date="2021-12" db="EMBL/GenBank/DDBJ databases">
        <authorList>
            <person name="Ulrich A."/>
        </authorList>
    </citation>
    <scope>NUCLEOTIDE SEQUENCE</scope>
    <source>
        <strain evidence="3">A1P009</strain>
    </source>
</reference>
<evidence type="ECO:0000313" key="4">
    <source>
        <dbReference type="Proteomes" id="UP001430360"/>
    </source>
</evidence>
<reference evidence="3" key="2">
    <citation type="journal article" date="2022" name="Syst. Appl. Microbiol.">
        <title>Physiological and genomic characterisation of Luteimonas fraxinea sp. nov., a bacterial species associated with trees tolerant to ash dieback.</title>
        <authorList>
            <person name="Ulrich K."/>
            <person name="Becker R."/>
            <person name="Behrendt U."/>
            <person name="Kube M."/>
            <person name="Schneck V."/>
            <person name="Ulrich A."/>
        </authorList>
    </citation>
    <scope>NUCLEOTIDE SEQUENCE</scope>
    <source>
        <strain evidence="3">A1P009</strain>
    </source>
</reference>
<evidence type="ECO:0000256" key="1">
    <source>
        <dbReference type="SAM" id="MobiDB-lite"/>
    </source>
</evidence>
<dbReference type="EMBL" id="JAJQKU010000007">
    <property type="protein sequence ID" value="MCD9098662.1"/>
    <property type="molecule type" value="Genomic_DNA"/>
</dbReference>
<feature type="chain" id="PRO_5046155248" description="PepSY domain-containing protein" evidence="2">
    <location>
        <begin position="27"/>
        <end position="121"/>
    </location>
</feature>
<evidence type="ECO:0008006" key="5">
    <source>
        <dbReference type="Google" id="ProtNLM"/>
    </source>
</evidence>
<proteinExistence type="predicted"/>
<name>A0ABS8UI56_9GAMM</name>
<feature type="region of interest" description="Disordered" evidence="1">
    <location>
        <begin position="27"/>
        <end position="68"/>
    </location>
</feature>
<protein>
    <recommendedName>
        <fullName evidence="5">PepSY domain-containing protein</fullName>
    </recommendedName>
</protein>
<keyword evidence="2" id="KW-0732">Signal</keyword>
<gene>
    <name evidence="3" type="ORF">LTT95_17130</name>
</gene>
<feature type="signal peptide" evidence="2">
    <location>
        <begin position="1"/>
        <end position="26"/>
    </location>
</feature>
<accession>A0ABS8UI56</accession>
<organism evidence="3 4">
    <name type="scientific">Luteimonas fraxinea</name>
    <dbReference type="NCBI Taxonomy" id="2901869"/>
    <lineage>
        <taxon>Bacteria</taxon>
        <taxon>Pseudomonadati</taxon>
        <taxon>Pseudomonadota</taxon>
        <taxon>Gammaproteobacteria</taxon>
        <taxon>Lysobacterales</taxon>
        <taxon>Lysobacteraceae</taxon>
        <taxon>Luteimonas</taxon>
    </lineage>
</organism>
<evidence type="ECO:0000313" key="3">
    <source>
        <dbReference type="EMBL" id="MCD9098662.1"/>
    </source>
</evidence>